<keyword evidence="4" id="KW-1185">Reference proteome</keyword>
<evidence type="ECO:0000256" key="2">
    <source>
        <dbReference type="ARBA" id="ARBA00023239"/>
    </source>
</evidence>
<keyword evidence="1" id="KW-0479">Metal-binding</keyword>
<dbReference type="SUPFAM" id="SSF53800">
    <property type="entry name" value="Chelatase"/>
    <property type="match status" value="1"/>
</dbReference>
<dbReference type="InterPro" id="IPR002762">
    <property type="entry name" value="CbiX-like"/>
</dbReference>
<protein>
    <submittedName>
        <fullName evidence="3">Sirohydrochlorin chelatase</fullName>
    </submittedName>
</protein>
<dbReference type="GO" id="GO:0016829">
    <property type="term" value="F:lyase activity"/>
    <property type="evidence" value="ECO:0007669"/>
    <property type="project" value="UniProtKB-KW"/>
</dbReference>
<proteinExistence type="predicted"/>
<sequence>MGPVLVLCAHGTRDPHGRATVADAVAAVAAAAPETEVREAYVDVHGPRVEDVVAALPTAASGPAGVVVPLLLAAGYHVRVDLAAAVAGRPDVLLAPALGPDERLVGVLADRLARRLRPGDAVVLAPAGSSDPRAQADSEQTARMLGARLGTAVGVGYAAGPSPSAARAVADARAAGARRVLLASYLLAPGFFQGRLEQAGADVVTGPLLPEPRVVQLVLDRYRATGSAPAEGA</sequence>
<dbReference type="EMBL" id="CP060712">
    <property type="protein sequence ID" value="QNN50232.1"/>
    <property type="molecule type" value="Genomic_DNA"/>
</dbReference>
<accession>A0A7G9R3Q7</accession>
<evidence type="ECO:0000313" key="3">
    <source>
        <dbReference type="EMBL" id="QNN50232.1"/>
    </source>
</evidence>
<name>A0A7G9R3Q7_9MICO</name>
<gene>
    <name evidence="3" type="ORF">H9L10_04095</name>
</gene>
<organism evidence="3 4">
    <name type="scientific">Phycicoccus endophyticus</name>
    <dbReference type="NCBI Taxonomy" id="1690220"/>
    <lineage>
        <taxon>Bacteria</taxon>
        <taxon>Bacillati</taxon>
        <taxon>Actinomycetota</taxon>
        <taxon>Actinomycetes</taxon>
        <taxon>Micrococcales</taxon>
        <taxon>Intrasporangiaceae</taxon>
        <taxon>Phycicoccus</taxon>
    </lineage>
</organism>
<dbReference type="KEGG" id="pei:H9L10_04095"/>
<keyword evidence="2" id="KW-0456">Lyase</keyword>
<reference evidence="3 4" key="1">
    <citation type="submission" date="2020-08" db="EMBL/GenBank/DDBJ databases">
        <title>Genome sequence of Phycicoccus endophyticus JCM 31784T.</title>
        <authorList>
            <person name="Hyun D.-W."/>
            <person name="Bae J.-W."/>
        </authorList>
    </citation>
    <scope>NUCLEOTIDE SEQUENCE [LARGE SCALE GENOMIC DNA]</scope>
    <source>
        <strain evidence="3 4">JCM 31784</strain>
    </source>
</reference>
<dbReference type="CDD" id="cd03416">
    <property type="entry name" value="CbiX_SirB_N"/>
    <property type="match status" value="1"/>
</dbReference>
<dbReference type="PANTHER" id="PTHR33542:SF5">
    <property type="entry name" value="FERROCHELATASE CHE1"/>
    <property type="match status" value="1"/>
</dbReference>
<dbReference type="InterPro" id="IPR050963">
    <property type="entry name" value="Sirohydro_Cobaltochel/CbiX"/>
</dbReference>
<dbReference type="Pfam" id="PF01903">
    <property type="entry name" value="CbiX"/>
    <property type="match status" value="2"/>
</dbReference>
<evidence type="ECO:0000256" key="1">
    <source>
        <dbReference type="ARBA" id="ARBA00022723"/>
    </source>
</evidence>
<dbReference type="GO" id="GO:0046872">
    <property type="term" value="F:metal ion binding"/>
    <property type="evidence" value="ECO:0007669"/>
    <property type="project" value="UniProtKB-KW"/>
</dbReference>
<dbReference type="Gene3D" id="3.40.50.1400">
    <property type="match status" value="2"/>
</dbReference>
<dbReference type="Proteomes" id="UP000515976">
    <property type="component" value="Chromosome"/>
</dbReference>
<dbReference type="PANTHER" id="PTHR33542">
    <property type="entry name" value="SIROHYDROCHLORIN FERROCHELATASE, CHLOROPLASTIC"/>
    <property type="match status" value="1"/>
</dbReference>
<evidence type="ECO:0000313" key="4">
    <source>
        <dbReference type="Proteomes" id="UP000515976"/>
    </source>
</evidence>
<dbReference type="RefSeq" id="WP_166097584.1">
    <property type="nucleotide sequence ID" value="NZ_BMMY01000001.1"/>
</dbReference>
<dbReference type="AlphaFoldDB" id="A0A7G9R3Q7"/>